<name>A0A2J6T6H1_9HELO</name>
<feature type="compositionally biased region" description="Basic and acidic residues" evidence="1">
    <location>
        <begin position="718"/>
        <end position="739"/>
    </location>
</feature>
<dbReference type="InParanoid" id="A0A2J6T6H1"/>
<evidence type="ECO:0000313" key="3">
    <source>
        <dbReference type="EMBL" id="PMD58617.1"/>
    </source>
</evidence>
<organism evidence="3 4">
    <name type="scientific">Hyaloscypha bicolor E</name>
    <dbReference type="NCBI Taxonomy" id="1095630"/>
    <lineage>
        <taxon>Eukaryota</taxon>
        <taxon>Fungi</taxon>
        <taxon>Dikarya</taxon>
        <taxon>Ascomycota</taxon>
        <taxon>Pezizomycotina</taxon>
        <taxon>Leotiomycetes</taxon>
        <taxon>Helotiales</taxon>
        <taxon>Hyaloscyphaceae</taxon>
        <taxon>Hyaloscypha</taxon>
        <taxon>Hyaloscypha bicolor</taxon>
    </lineage>
</organism>
<dbReference type="Gene3D" id="1.25.40.10">
    <property type="entry name" value="Tetratricopeptide repeat domain"/>
    <property type="match status" value="1"/>
</dbReference>
<evidence type="ECO:0000259" key="2">
    <source>
        <dbReference type="Pfam" id="PF12770"/>
    </source>
</evidence>
<reference evidence="3 4" key="1">
    <citation type="submission" date="2016-04" db="EMBL/GenBank/DDBJ databases">
        <title>A degradative enzymes factory behind the ericoid mycorrhizal symbiosis.</title>
        <authorList>
            <consortium name="DOE Joint Genome Institute"/>
            <person name="Martino E."/>
            <person name="Morin E."/>
            <person name="Grelet G."/>
            <person name="Kuo A."/>
            <person name="Kohler A."/>
            <person name="Daghino S."/>
            <person name="Barry K."/>
            <person name="Choi C."/>
            <person name="Cichocki N."/>
            <person name="Clum A."/>
            <person name="Copeland A."/>
            <person name="Hainaut M."/>
            <person name="Haridas S."/>
            <person name="Labutti K."/>
            <person name="Lindquist E."/>
            <person name="Lipzen A."/>
            <person name="Khouja H.-R."/>
            <person name="Murat C."/>
            <person name="Ohm R."/>
            <person name="Olson A."/>
            <person name="Spatafora J."/>
            <person name="Veneault-Fourrey C."/>
            <person name="Henrissat B."/>
            <person name="Grigoriev I."/>
            <person name="Martin F."/>
            <person name="Perotto S."/>
        </authorList>
    </citation>
    <scope>NUCLEOTIDE SEQUENCE [LARGE SCALE GENOMIC DNA]</scope>
    <source>
        <strain evidence="3 4">E</strain>
    </source>
</reference>
<dbReference type="AlphaFoldDB" id="A0A2J6T6H1"/>
<dbReference type="STRING" id="1095630.A0A2J6T6H1"/>
<dbReference type="Proteomes" id="UP000235371">
    <property type="component" value="Unassembled WGS sequence"/>
</dbReference>
<dbReference type="OrthoDB" id="5405072at2759"/>
<gene>
    <name evidence="3" type="ORF">K444DRAFT_663938</name>
</gene>
<sequence>MNGSTILRLKPLFGPFFTYHTDEPSLQLVHKEKYWIEFRYEWIGEMADRDTPSQSFQEAVEQNSPDNSEPMERARCLGDNYLDKYFQTQDTTDLDAAIQHYQEYLLMKQLDEDREGLLTALGNEFNTRYVVTRQQSYSDTAIRLFQELVDRTPLGHRHHSFRLHYLATAYRDRFTITGDEAAIDAAIKWYKQSADHGKLEERYALRIGNLAAGYRDKSHRNSDRTTAIADREAAIQLFQKGLDHISSTVRQRYACAKDLFPLYADYGSWHKAYAVAKTAIHHIPLMATRDDFNDVIQIQCIEFAGLASLSAAMILYTINDLLDAIQLLELGRGVLAKYLSERHADVSTSLKDYPDVQRDYIDLRNRLYGLETSEPDGRTWNRYGRSLARAKALRDMEQLTSKIRDLRGLKNFMVPPGKEEFQNAAKHGPICIINVTKYRCDAIIIKADGLRHRALLKLRSDRVKAKAQNGDFSSVKTLEWMRDVIAHPVFEELGITEPSADGKWPHIWWIPTGLLAKFPLHAAGYHKSTSSRTVLDRAMSSYSLSVRAIIDGRATRDPAAAQLAPPKALLMVIPDTPGKDPLRFATREVAAVRSLCKSMKWDPINQVNGKPISLNIYRNHAPFLAYLSACGTGEINDETFLDESVHLINAFQVSGFRHVTGTLWKVNDKICADVASITYGGIRDGLMTDESVCLGLHQASRKLRDDWIARTSPRRDVNHELAARHDANGSDKRDDDQSRHIGSGGYNESGLLNWVPYVHFGV</sequence>
<feature type="domain" description="CHAT" evidence="2">
    <location>
        <begin position="622"/>
        <end position="707"/>
    </location>
</feature>
<feature type="compositionally biased region" description="Polar residues" evidence="1">
    <location>
        <begin position="52"/>
        <end position="67"/>
    </location>
</feature>
<dbReference type="EMBL" id="KZ613817">
    <property type="protein sequence ID" value="PMD58617.1"/>
    <property type="molecule type" value="Genomic_DNA"/>
</dbReference>
<dbReference type="GeneID" id="36594981"/>
<dbReference type="InterPro" id="IPR024983">
    <property type="entry name" value="CHAT_dom"/>
</dbReference>
<feature type="domain" description="CHAT" evidence="2">
    <location>
        <begin position="476"/>
        <end position="597"/>
    </location>
</feature>
<dbReference type="RefSeq" id="XP_024735521.1">
    <property type="nucleotide sequence ID" value="XM_024886904.1"/>
</dbReference>
<evidence type="ECO:0000313" key="4">
    <source>
        <dbReference type="Proteomes" id="UP000235371"/>
    </source>
</evidence>
<accession>A0A2J6T6H1</accession>
<feature type="region of interest" description="Disordered" evidence="1">
    <location>
        <begin position="51"/>
        <end position="72"/>
    </location>
</feature>
<protein>
    <recommendedName>
        <fullName evidence="2">CHAT domain-containing protein</fullName>
    </recommendedName>
</protein>
<feature type="region of interest" description="Disordered" evidence="1">
    <location>
        <begin position="718"/>
        <end position="744"/>
    </location>
</feature>
<dbReference type="InterPro" id="IPR011990">
    <property type="entry name" value="TPR-like_helical_dom_sf"/>
</dbReference>
<proteinExistence type="predicted"/>
<dbReference type="Pfam" id="PF12770">
    <property type="entry name" value="CHAT"/>
    <property type="match status" value="2"/>
</dbReference>
<evidence type="ECO:0000256" key="1">
    <source>
        <dbReference type="SAM" id="MobiDB-lite"/>
    </source>
</evidence>
<keyword evidence="4" id="KW-1185">Reference proteome</keyword>